<gene>
    <name evidence="2" type="ORF">Q5P01_025482</name>
</gene>
<dbReference type="AlphaFoldDB" id="A0AA88LLR2"/>
<evidence type="ECO:0000256" key="1">
    <source>
        <dbReference type="SAM" id="MobiDB-lite"/>
    </source>
</evidence>
<protein>
    <submittedName>
        <fullName evidence="2">Uncharacterized protein</fullName>
    </submittedName>
</protein>
<feature type="region of interest" description="Disordered" evidence="1">
    <location>
        <begin position="119"/>
        <end position="140"/>
    </location>
</feature>
<dbReference type="Proteomes" id="UP001187415">
    <property type="component" value="Unassembled WGS sequence"/>
</dbReference>
<evidence type="ECO:0000313" key="3">
    <source>
        <dbReference type="Proteomes" id="UP001187415"/>
    </source>
</evidence>
<evidence type="ECO:0000313" key="2">
    <source>
        <dbReference type="EMBL" id="KAK2817291.1"/>
    </source>
</evidence>
<dbReference type="EMBL" id="JAUPFM010000021">
    <property type="protein sequence ID" value="KAK2817291.1"/>
    <property type="molecule type" value="Genomic_DNA"/>
</dbReference>
<accession>A0AA88LLR2</accession>
<proteinExistence type="predicted"/>
<comment type="caution">
    <text evidence="2">The sequence shown here is derived from an EMBL/GenBank/DDBJ whole genome shotgun (WGS) entry which is preliminary data.</text>
</comment>
<organism evidence="2 3">
    <name type="scientific">Channa striata</name>
    <name type="common">Snakehead murrel</name>
    <name type="synonym">Ophicephalus striatus</name>
    <dbReference type="NCBI Taxonomy" id="64152"/>
    <lineage>
        <taxon>Eukaryota</taxon>
        <taxon>Metazoa</taxon>
        <taxon>Chordata</taxon>
        <taxon>Craniata</taxon>
        <taxon>Vertebrata</taxon>
        <taxon>Euteleostomi</taxon>
        <taxon>Actinopterygii</taxon>
        <taxon>Neopterygii</taxon>
        <taxon>Teleostei</taxon>
        <taxon>Neoteleostei</taxon>
        <taxon>Acanthomorphata</taxon>
        <taxon>Anabantaria</taxon>
        <taxon>Anabantiformes</taxon>
        <taxon>Channoidei</taxon>
        <taxon>Channidae</taxon>
        <taxon>Channa</taxon>
    </lineage>
</organism>
<keyword evidence="3" id="KW-1185">Reference proteome</keyword>
<name>A0AA88LLR2_CHASR</name>
<reference evidence="2" key="1">
    <citation type="submission" date="2023-07" db="EMBL/GenBank/DDBJ databases">
        <title>Chromosome-level Genome Assembly of Striped Snakehead (Channa striata).</title>
        <authorList>
            <person name="Liu H."/>
        </authorList>
    </citation>
    <scope>NUCLEOTIDE SEQUENCE</scope>
    <source>
        <strain evidence="2">Gz</strain>
        <tissue evidence="2">Muscle</tissue>
    </source>
</reference>
<sequence>MCPPGPGSYRRCPPGGVRSRESRCAEVKRRGELGCFRRGSERRRRGCGNAAAGGGGHCWTLGGDVRTRTGAPSGWLPSNLAGCSGDVRGSPGQADAARSVFPSRRCTGAFLPCADETEAARSRGGFPSTMEPRTAGGCER</sequence>